<proteinExistence type="predicted"/>
<sequence>DFNVIISNEEKKGDRSHRLEESIDFIVCLNEYGLQDVGYTSSNCTWCDNIDPPTTIWQRLDIMLYNTTWFDSINNIIVTHLSRTCSDHAPILECSKEEIYGNTWYVLRQKIKKFGFSDWWFHFINNYISNNFYRTPIENVKGSKYIYKGFHMNSNRSQINHLSFADNTILFYNGSKRPLEVILRVLKTYEAVSEQLMNKDKSCFTVSANTNTITINRIKRITSMNHEQFPIKYLGCPLFTWKKKISHYSDIVNKIINKIRGWYTKLLSMGGRVILMKHFLLVFLVHLLSTTNPLMGTIELIEKYITRFFWYGQESRGKYHWVSWKNLCYPYSEGETNFRSLTDTCQTFQEKQWWNLRTTNSL</sequence>
<dbReference type="PANTHER" id="PTHR33116:SF84">
    <property type="entry name" value="RNA-DIRECTED DNA POLYMERASE"/>
    <property type="match status" value="1"/>
</dbReference>
<organism evidence="1 2">
    <name type="scientific">Solanum commersonii</name>
    <name type="common">Commerson's wild potato</name>
    <name type="synonym">Commerson's nightshade</name>
    <dbReference type="NCBI Taxonomy" id="4109"/>
    <lineage>
        <taxon>Eukaryota</taxon>
        <taxon>Viridiplantae</taxon>
        <taxon>Streptophyta</taxon>
        <taxon>Embryophyta</taxon>
        <taxon>Tracheophyta</taxon>
        <taxon>Spermatophyta</taxon>
        <taxon>Magnoliopsida</taxon>
        <taxon>eudicotyledons</taxon>
        <taxon>Gunneridae</taxon>
        <taxon>Pentapetalae</taxon>
        <taxon>asterids</taxon>
        <taxon>lamiids</taxon>
        <taxon>Solanales</taxon>
        <taxon>Solanaceae</taxon>
        <taxon>Solanoideae</taxon>
        <taxon>Solaneae</taxon>
        <taxon>Solanum</taxon>
    </lineage>
</organism>
<feature type="non-terminal residue" evidence="1">
    <location>
        <position position="1"/>
    </location>
</feature>
<gene>
    <name evidence="1" type="ORF">H5410_028671</name>
</gene>
<dbReference type="PANTHER" id="PTHR33116">
    <property type="entry name" value="REVERSE TRANSCRIPTASE ZINC-BINDING DOMAIN-CONTAINING PROTEIN-RELATED-RELATED"/>
    <property type="match status" value="1"/>
</dbReference>
<reference evidence="1 2" key="1">
    <citation type="submission" date="2020-09" db="EMBL/GenBank/DDBJ databases">
        <title>De no assembly of potato wild relative species, Solanum commersonii.</title>
        <authorList>
            <person name="Cho K."/>
        </authorList>
    </citation>
    <scope>NUCLEOTIDE SEQUENCE [LARGE SCALE GENOMIC DNA]</scope>
    <source>
        <strain evidence="1">LZ3.2</strain>
        <tissue evidence="1">Leaf</tissue>
    </source>
</reference>
<accession>A0A9J5Z2K9</accession>
<dbReference type="InterPro" id="IPR036691">
    <property type="entry name" value="Endo/exonu/phosph_ase_sf"/>
</dbReference>
<evidence type="ECO:0000313" key="2">
    <source>
        <dbReference type="Proteomes" id="UP000824120"/>
    </source>
</evidence>
<dbReference type="Proteomes" id="UP000824120">
    <property type="component" value="Chromosome 5"/>
</dbReference>
<evidence type="ECO:0000313" key="1">
    <source>
        <dbReference type="EMBL" id="KAG5607179.1"/>
    </source>
</evidence>
<evidence type="ECO:0008006" key="3">
    <source>
        <dbReference type="Google" id="ProtNLM"/>
    </source>
</evidence>
<dbReference type="AlphaFoldDB" id="A0A9J5Z2K9"/>
<comment type="caution">
    <text evidence="1">The sequence shown here is derived from an EMBL/GenBank/DDBJ whole genome shotgun (WGS) entry which is preliminary data.</text>
</comment>
<keyword evidence="2" id="KW-1185">Reference proteome</keyword>
<dbReference type="EMBL" id="JACXVP010000005">
    <property type="protein sequence ID" value="KAG5607179.1"/>
    <property type="molecule type" value="Genomic_DNA"/>
</dbReference>
<protein>
    <recommendedName>
        <fullName evidence="3">Reverse transcriptase</fullName>
    </recommendedName>
</protein>
<dbReference type="OrthoDB" id="1302534at2759"/>
<dbReference type="SUPFAM" id="SSF56219">
    <property type="entry name" value="DNase I-like"/>
    <property type="match status" value="1"/>
</dbReference>
<name>A0A9J5Z2K9_SOLCO</name>